<evidence type="ECO:0000313" key="11">
    <source>
        <dbReference type="Proteomes" id="UP000030651"/>
    </source>
</evidence>
<dbReference type="GO" id="GO:0050684">
    <property type="term" value="P:regulation of mRNA processing"/>
    <property type="evidence" value="ECO:0007669"/>
    <property type="project" value="TreeGrafter"/>
</dbReference>
<accession>W3XA83</accession>
<dbReference type="InterPro" id="IPR000719">
    <property type="entry name" value="Prot_kinase_dom"/>
</dbReference>
<name>W3XA83_PESFW</name>
<dbReference type="SUPFAM" id="SSF56112">
    <property type="entry name" value="Protein kinase-like (PK-like)"/>
    <property type="match status" value="1"/>
</dbReference>
<comment type="catalytic activity">
    <reaction evidence="7">
        <text>L-threonyl-[protein] + ATP = O-phospho-L-threonyl-[protein] + ADP + H(+)</text>
        <dbReference type="Rhea" id="RHEA:46608"/>
        <dbReference type="Rhea" id="RHEA-COMP:11060"/>
        <dbReference type="Rhea" id="RHEA-COMP:11605"/>
        <dbReference type="ChEBI" id="CHEBI:15378"/>
        <dbReference type="ChEBI" id="CHEBI:30013"/>
        <dbReference type="ChEBI" id="CHEBI:30616"/>
        <dbReference type="ChEBI" id="CHEBI:61977"/>
        <dbReference type="ChEBI" id="CHEBI:456216"/>
        <dbReference type="EC" id="2.7.11.1"/>
    </reaction>
</comment>
<dbReference type="KEGG" id="pfy:PFICI_04815"/>
<evidence type="ECO:0000313" key="10">
    <source>
        <dbReference type="EMBL" id="ETS82939.1"/>
    </source>
</evidence>
<dbReference type="InterPro" id="IPR051334">
    <property type="entry name" value="SRPK"/>
</dbReference>
<dbReference type="AlphaFoldDB" id="W3XA83"/>
<dbReference type="PROSITE" id="PS50011">
    <property type="entry name" value="PROTEIN_KINASE_DOM"/>
    <property type="match status" value="1"/>
</dbReference>
<keyword evidence="5" id="KW-0418">Kinase</keyword>
<feature type="domain" description="Protein kinase" evidence="9">
    <location>
        <begin position="115"/>
        <end position="425"/>
    </location>
</feature>
<dbReference type="GO" id="GO:0000245">
    <property type="term" value="P:spliceosomal complex assembly"/>
    <property type="evidence" value="ECO:0007669"/>
    <property type="project" value="TreeGrafter"/>
</dbReference>
<dbReference type="InParanoid" id="W3XA83"/>
<organism evidence="10 11">
    <name type="scientific">Pestalotiopsis fici (strain W106-1 / CGMCC3.15140)</name>
    <dbReference type="NCBI Taxonomy" id="1229662"/>
    <lineage>
        <taxon>Eukaryota</taxon>
        <taxon>Fungi</taxon>
        <taxon>Dikarya</taxon>
        <taxon>Ascomycota</taxon>
        <taxon>Pezizomycotina</taxon>
        <taxon>Sordariomycetes</taxon>
        <taxon>Xylariomycetidae</taxon>
        <taxon>Amphisphaeriales</taxon>
        <taxon>Sporocadaceae</taxon>
        <taxon>Pestalotiopsis</taxon>
    </lineage>
</organism>
<keyword evidence="4" id="KW-0547">Nucleotide-binding</keyword>
<dbReference type="eggNOG" id="KOG1290">
    <property type="taxonomic scope" value="Eukaryota"/>
</dbReference>
<reference evidence="11" key="1">
    <citation type="journal article" date="2015" name="BMC Genomics">
        <title>Genomic and transcriptomic analysis of the endophytic fungus Pestalotiopsis fici reveals its lifestyle and high potential for synthesis of natural products.</title>
        <authorList>
            <person name="Wang X."/>
            <person name="Zhang X."/>
            <person name="Liu L."/>
            <person name="Xiang M."/>
            <person name="Wang W."/>
            <person name="Sun X."/>
            <person name="Che Y."/>
            <person name="Guo L."/>
            <person name="Liu G."/>
            <person name="Guo L."/>
            <person name="Wang C."/>
            <person name="Yin W.B."/>
            <person name="Stadler M."/>
            <person name="Zhang X."/>
            <person name="Liu X."/>
        </authorList>
    </citation>
    <scope>NUCLEOTIDE SEQUENCE [LARGE SCALE GENOMIC DNA]</scope>
    <source>
        <strain evidence="11">W106-1 / CGMCC3.15140</strain>
    </source>
</reference>
<dbReference type="InterPro" id="IPR011009">
    <property type="entry name" value="Kinase-like_dom_sf"/>
</dbReference>
<dbReference type="Proteomes" id="UP000030651">
    <property type="component" value="Unassembled WGS sequence"/>
</dbReference>
<keyword evidence="3" id="KW-0808">Transferase</keyword>
<dbReference type="RefSeq" id="XP_007831587.1">
    <property type="nucleotide sequence ID" value="XM_007833396.1"/>
</dbReference>
<comment type="catalytic activity">
    <reaction evidence="8">
        <text>L-seryl-[protein] + ATP = O-phospho-L-seryl-[protein] + ADP + H(+)</text>
        <dbReference type="Rhea" id="RHEA:17989"/>
        <dbReference type="Rhea" id="RHEA-COMP:9863"/>
        <dbReference type="Rhea" id="RHEA-COMP:11604"/>
        <dbReference type="ChEBI" id="CHEBI:15378"/>
        <dbReference type="ChEBI" id="CHEBI:29999"/>
        <dbReference type="ChEBI" id="CHEBI:30616"/>
        <dbReference type="ChEBI" id="CHEBI:83421"/>
        <dbReference type="ChEBI" id="CHEBI:456216"/>
        <dbReference type="EC" id="2.7.11.1"/>
    </reaction>
</comment>
<dbReference type="GO" id="GO:0005737">
    <property type="term" value="C:cytoplasm"/>
    <property type="evidence" value="ECO:0007669"/>
    <property type="project" value="TreeGrafter"/>
</dbReference>
<dbReference type="GO" id="GO:0004674">
    <property type="term" value="F:protein serine/threonine kinase activity"/>
    <property type="evidence" value="ECO:0007669"/>
    <property type="project" value="UniProtKB-KW"/>
</dbReference>
<dbReference type="GO" id="GO:0005634">
    <property type="term" value="C:nucleus"/>
    <property type="evidence" value="ECO:0007669"/>
    <property type="project" value="TreeGrafter"/>
</dbReference>
<keyword evidence="6" id="KW-0067">ATP-binding</keyword>
<evidence type="ECO:0000259" key="9">
    <source>
        <dbReference type="PROSITE" id="PS50011"/>
    </source>
</evidence>
<dbReference type="SMART" id="SM00220">
    <property type="entry name" value="S_TKc"/>
    <property type="match status" value="1"/>
</dbReference>
<evidence type="ECO:0000256" key="3">
    <source>
        <dbReference type="ARBA" id="ARBA00022679"/>
    </source>
</evidence>
<dbReference type="OrthoDB" id="5979581at2759"/>
<evidence type="ECO:0000256" key="5">
    <source>
        <dbReference type="ARBA" id="ARBA00022777"/>
    </source>
</evidence>
<dbReference type="EC" id="2.7.11.1" evidence="1"/>
<evidence type="ECO:0000256" key="7">
    <source>
        <dbReference type="ARBA" id="ARBA00047899"/>
    </source>
</evidence>
<keyword evidence="2" id="KW-0723">Serine/threonine-protein kinase</keyword>
<dbReference type="STRING" id="1229662.W3XA83"/>
<dbReference type="Pfam" id="PF00069">
    <property type="entry name" value="Pkinase"/>
    <property type="match status" value="1"/>
</dbReference>
<dbReference type="GO" id="GO:0005524">
    <property type="term" value="F:ATP binding"/>
    <property type="evidence" value="ECO:0007669"/>
    <property type="project" value="UniProtKB-KW"/>
</dbReference>
<evidence type="ECO:0000256" key="6">
    <source>
        <dbReference type="ARBA" id="ARBA00022840"/>
    </source>
</evidence>
<keyword evidence="11" id="KW-1185">Reference proteome</keyword>
<sequence>MAFLKNLFRCKLCKSRKHELEARNTANSRVTQELQPLPTDITNPVQPSPPYDATPLSATEIAEAYRRKVDLEMTPPEPTWKRLPLDKKLEEERNPGYRADTWYHVHIGEVINERYQVCTKLGWGDTSTVWLAKDLRNARYVSLKVCANPNDQRLRELDFLLHITRLYSDHPGAQSVATLLDHFRVHRRGYAYLCLVTNVLGPSLAVRVRPEVRQLEIDWLKEQLYRLLQAVDFLHSEAHIVHGDIWPPNVLCAIPDRRVLQALDDLEATQPSNRKLDGGRVIYESRAVQLTGEEEPSLLTARAPPVLIDFGNSRLSPDAFDLEHMRFLRESDNMRADEPYQPERDIQWIGRLFVGLLEGRALYKKNMAKEGDCTKNKDLEGELKGEESDLRALVWRMKNITVPKEKPASAADEEAKEEKDIGPVLTVKGLLRDQIFLSASFHHSW</sequence>
<evidence type="ECO:0000256" key="8">
    <source>
        <dbReference type="ARBA" id="ARBA00048679"/>
    </source>
</evidence>
<evidence type="ECO:0000256" key="1">
    <source>
        <dbReference type="ARBA" id="ARBA00012513"/>
    </source>
</evidence>
<dbReference type="Gene3D" id="1.10.510.10">
    <property type="entry name" value="Transferase(Phosphotransferase) domain 1"/>
    <property type="match status" value="1"/>
</dbReference>
<evidence type="ECO:0000256" key="2">
    <source>
        <dbReference type="ARBA" id="ARBA00022527"/>
    </source>
</evidence>
<dbReference type="PANTHER" id="PTHR47634">
    <property type="entry name" value="PROTEIN KINASE DOMAIN-CONTAINING PROTEIN-RELATED"/>
    <property type="match status" value="1"/>
</dbReference>
<protein>
    <recommendedName>
        <fullName evidence="1">non-specific serine/threonine protein kinase</fullName>
        <ecNumber evidence="1">2.7.11.1</ecNumber>
    </recommendedName>
</protein>
<gene>
    <name evidence="10" type="ORF">PFICI_04815</name>
</gene>
<evidence type="ECO:0000256" key="4">
    <source>
        <dbReference type="ARBA" id="ARBA00022741"/>
    </source>
</evidence>
<dbReference type="Gene3D" id="3.30.200.20">
    <property type="entry name" value="Phosphorylase Kinase, domain 1"/>
    <property type="match status" value="1"/>
</dbReference>
<dbReference type="HOGENOM" id="CLU_000288_81_1_1"/>
<dbReference type="GeneID" id="19269828"/>
<dbReference type="PANTHER" id="PTHR47634:SF9">
    <property type="entry name" value="PROTEIN KINASE DOMAIN-CONTAINING PROTEIN-RELATED"/>
    <property type="match status" value="1"/>
</dbReference>
<dbReference type="EMBL" id="KI912111">
    <property type="protein sequence ID" value="ETS82939.1"/>
    <property type="molecule type" value="Genomic_DNA"/>
</dbReference>
<proteinExistence type="predicted"/>